<dbReference type="PANTHER" id="PTHR44019:SF8">
    <property type="entry name" value="POC1 CENTRIOLAR PROTEIN HOMOLOG"/>
    <property type="match status" value="1"/>
</dbReference>
<feature type="compositionally biased region" description="Low complexity" evidence="3">
    <location>
        <begin position="288"/>
        <end position="305"/>
    </location>
</feature>
<sequence>MRVCWHPDGDKVLTGSSEGKISICDAADGSMLSALQASTDHEVYGLAMLSRDGLLAAGAGEHVQLWDLNRETKFAQAELAMDAENGVIFGGPDRNPERKAFLFSLAARGRALCAALSDGTVRLLDSQTLQHIQTLDEHARRGSAVFSVAISPTAPQLATSDAKGHVLLWDLRHVGKGPMAERTHPSAVHSLAFVSGLCPASSAEMLVTGGADRRLRVLETRTAALACEGSAAVASALLCMAPTVAADEAGAPTPRLATGGGSGGLVSDAGVTLWRVTGPKTNESVAEPSSSPGVAVSFSSPGVASQTQTQHAGEDECEGAAGAGSGHSETGRIAEKRRRRNVDEADEEIVCGVCSS</sequence>
<evidence type="ECO:0000256" key="1">
    <source>
        <dbReference type="ARBA" id="ARBA00022574"/>
    </source>
</evidence>
<protein>
    <submittedName>
        <fullName evidence="4">Wd-40 repeat-containing protein</fullName>
    </submittedName>
</protein>
<organism evidence="4 5">
    <name type="scientific">Chrysochromulina tobinii</name>
    <dbReference type="NCBI Taxonomy" id="1460289"/>
    <lineage>
        <taxon>Eukaryota</taxon>
        <taxon>Haptista</taxon>
        <taxon>Haptophyta</taxon>
        <taxon>Prymnesiophyceae</taxon>
        <taxon>Prymnesiales</taxon>
        <taxon>Chrysochromulinaceae</taxon>
        <taxon>Chrysochromulina</taxon>
    </lineage>
</organism>
<dbReference type="SMART" id="SM00320">
    <property type="entry name" value="WD40"/>
    <property type="match status" value="3"/>
</dbReference>
<dbReference type="OrthoDB" id="273067at2759"/>
<dbReference type="InterPro" id="IPR001680">
    <property type="entry name" value="WD40_rpt"/>
</dbReference>
<keyword evidence="2" id="KW-0677">Repeat</keyword>
<proteinExistence type="predicted"/>
<keyword evidence="1" id="KW-0853">WD repeat</keyword>
<dbReference type="Pfam" id="PF00400">
    <property type="entry name" value="WD40"/>
    <property type="match status" value="2"/>
</dbReference>
<name>A0A0M0JTY0_9EUKA</name>
<evidence type="ECO:0000256" key="3">
    <source>
        <dbReference type="SAM" id="MobiDB-lite"/>
    </source>
</evidence>
<dbReference type="InterPro" id="IPR015943">
    <property type="entry name" value="WD40/YVTN_repeat-like_dom_sf"/>
</dbReference>
<feature type="region of interest" description="Disordered" evidence="3">
    <location>
        <begin position="281"/>
        <end position="346"/>
    </location>
</feature>
<reference evidence="5" key="1">
    <citation type="journal article" date="2015" name="PLoS Genet.">
        <title>Genome Sequence and Transcriptome Analyses of Chrysochromulina tobin: Metabolic Tools for Enhanced Algal Fitness in the Prominent Order Prymnesiales (Haptophyceae).</title>
        <authorList>
            <person name="Hovde B.T."/>
            <person name="Deodato C.R."/>
            <person name="Hunsperger H.M."/>
            <person name="Ryken S.A."/>
            <person name="Yost W."/>
            <person name="Jha R.K."/>
            <person name="Patterson J."/>
            <person name="Monnat R.J. Jr."/>
            <person name="Barlow S.B."/>
            <person name="Starkenburg S.R."/>
            <person name="Cattolico R.A."/>
        </authorList>
    </citation>
    <scope>NUCLEOTIDE SEQUENCE</scope>
    <source>
        <strain evidence="5">CCMP291</strain>
    </source>
</reference>
<dbReference type="EMBL" id="JWZX01002321">
    <property type="protein sequence ID" value="KOO29960.1"/>
    <property type="molecule type" value="Genomic_DNA"/>
</dbReference>
<dbReference type="Proteomes" id="UP000037460">
    <property type="component" value="Unassembled WGS sequence"/>
</dbReference>
<dbReference type="AlphaFoldDB" id="A0A0M0JTY0"/>
<evidence type="ECO:0000313" key="5">
    <source>
        <dbReference type="Proteomes" id="UP000037460"/>
    </source>
</evidence>
<dbReference type="SUPFAM" id="SSF50978">
    <property type="entry name" value="WD40 repeat-like"/>
    <property type="match status" value="1"/>
</dbReference>
<dbReference type="InterPro" id="IPR050505">
    <property type="entry name" value="WDR55/POC1"/>
</dbReference>
<accession>A0A0M0JTY0</accession>
<dbReference type="Gene3D" id="2.130.10.10">
    <property type="entry name" value="YVTN repeat-like/Quinoprotein amine dehydrogenase"/>
    <property type="match status" value="2"/>
</dbReference>
<comment type="caution">
    <text evidence="4">The sequence shown here is derived from an EMBL/GenBank/DDBJ whole genome shotgun (WGS) entry which is preliminary data.</text>
</comment>
<evidence type="ECO:0000256" key="2">
    <source>
        <dbReference type="ARBA" id="ARBA00022737"/>
    </source>
</evidence>
<gene>
    <name evidence="4" type="ORF">Ctob_013617</name>
</gene>
<dbReference type="PANTHER" id="PTHR44019">
    <property type="entry name" value="WD REPEAT-CONTAINING PROTEIN 55"/>
    <property type="match status" value="1"/>
</dbReference>
<dbReference type="InterPro" id="IPR036322">
    <property type="entry name" value="WD40_repeat_dom_sf"/>
</dbReference>
<keyword evidence="5" id="KW-1185">Reference proteome</keyword>
<evidence type="ECO:0000313" key="4">
    <source>
        <dbReference type="EMBL" id="KOO29960.1"/>
    </source>
</evidence>